<organism evidence="3 4">
    <name type="scientific">Prorocentrum cordatum</name>
    <dbReference type="NCBI Taxonomy" id="2364126"/>
    <lineage>
        <taxon>Eukaryota</taxon>
        <taxon>Sar</taxon>
        <taxon>Alveolata</taxon>
        <taxon>Dinophyceae</taxon>
        <taxon>Prorocentrales</taxon>
        <taxon>Prorocentraceae</taxon>
        <taxon>Prorocentrum</taxon>
    </lineage>
</organism>
<name>A0ABN9QAM6_9DINO</name>
<proteinExistence type="predicted"/>
<dbReference type="SMART" id="SM00233">
    <property type="entry name" value="PH"/>
    <property type="match status" value="1"/>
</dbReference>
<accession>A0ABN9QAM6</accession>
<feature type="compositionally biased region" description="Low complexity" evidence="1">
    <location>
        <begin position="218"/>
        <end position="227"/>
    </location>
</feature>
<dbReference type="PROSITE" id="PS50003">
    <property type="entry name" value="PH_DOMAIN"/>
    <property type="match status" value="1"/>
</dbReference>
<dbReference type="InterPro" id="IPR001849">
    <property type="entry name" value="PH_domain"/>
</dbReference>
<evidence type="ECO:0000313" key="4">
    <source>
        <dbReference type="Proteomes" id="UP001189429"/>
    </source>
</evidence>
<feature type="compositionally biased region" description="Low complexity" evidence="1">
    <location>
        <begin position="125"/>
        <end position="135"/>
    </location>
</feature>
<sequence>MPEEAPAQASAGFFEGRAALAEVAKPEGAWNWALVGPDPEKLPLACGGDGSVDEMRESLLQQAREEDHAQLQFYGLMRLNFGTSEDPKKQRVKYVFMHVSNADSEQTAGKAVTAPQAADPEEPPASRACPPASSRKSMVMTRGLGGVGMRPKMEKAMEQFAHYTTKVEVHEYSDLTLEDIMDKVKKTNVVDGDFISVEALRAALEQFRAKHKKPEEPAPLAAEAPVPDGTEAMPEAPPPPQEEQQQQTRQRKSAKVYKLHALVQVFSSASKLWHDDGVVVQTVSEPCSLDGFQLPAGSMKVQYLNGLRFKWVAPAQSAEMLRPSRRPAPPPTLTGRMLKETHNMITQWHVRHFELKHGWLQWWQNEADIGSGVKPNGALQLVGLQLSREGNSSVFRLRTAASRTVYHFDSTTDEGTDMWTKALNEHAEYLERLRAHLEKSPGGGAEPA</sequence>
<dbReference type="InterPro" id="IPR011993">
    <property type="entry name" value="PH-like_dom_sf"/>
</dbReference>
<dbReference type="SUPFAM" id="SSF50729">
    <property type="entry name" value="PH domain-like"/>
    <property type="match status" value="1"/>
</dbReference>
<dbReference type="CDD" id="cd00821">
    <property type="entry name" value="PH"/>
    <property type="match status" value="1"/>
</dbReference>
<feature type="region of interest" description="Disordered" evidence="1">
    <location>
        <begin position="105"/>
        <end position="136"/>
    </location>
</feature>
<dbReference type="Proteomes" id="UP001189429">
    <property type="component" value="Unassembled WGS sequence"/>
</dbReference>
<evidence type="ECO:0000259" key="2">
    <source>
        <dbReference type="PROSITE" id="PS50003"/>
    </source>
</evidence>
<protein>
    <recommendedName>
        <fullName evidence="2">PH domain-containing protein</fullName>
    </recommendedName>
</protein>
<keyword evidence="4" id="KW-1185">Reference proteome</keyword>
<gene>
    <name evidence="3" type="ORF">PCOR1329_LOCUS10277</name>
</gene>
<evidence type="ECO:0000313" key="3">
    <source>
        <dbReference type="EMBL" id="CAK0802922.1"/>
    </source>
</evidence>
<dbReference type="Gene3D" id="3.40.20.10">
    <property type="entry name" value="Severin"/>
    <property type="match status" value="1"/>
</dbReference>
<feature type="region of interest" description="Disordered" evidence="1">
    <location>
        <begin position="208"/>
        <end position="253"/>
    </location>
</feature>
<evidence type="ECO:0000256" key="1">
    <source>
        <dbReference type="SAM" id="MobiDB-lite"/>
    </source>
</evidence>
<dbReference type="InterPro" id="IPR029006">
    <property type="entry name" value="ADF-H/Gelsolin-like_dom_sf"/>
</dbReference>
<comment type="caution">
    <text evidence="3">The sequence shown here is derived from an EMBL/GenBank/DDBJ whole genome shotgun (WGS) entry which is preliminary data.</text>
</comment>
<reference evidence="3" key="1">
    <citation type="submission" date="2023-10" db="EMBL/GenBank/DDBJ databases">
        <authorList>
            <person name="Chen Y."/>
            <person name="Shah S."/>
            <person name="Dougan E. K."/>
            <person name="Thang M."/>
            <person name="Chan C."/>
        </authorList>
    </citation>
    <scope>NUCLEOTIDE SEQUENCE [LARGE SCALE GENOMIC DNA]</scope>
</reference>
<feature type="domain" description="PH" evidence="2">
    <location>
        <begin position="330"/>
        <end position="428"/>
    </location>
</feature>
<dbReference type="Gene3D" id="2.30.29.30">
    <property type="entry name" value="Pleckstrin-homology domain (PH domain)/Phosphotyrosine-binding domain (PTB)"/>
    <property type="match status" value="1"/>
</dbReference>
<dbReference type="EMBL" id="CAUYUJ010002904">
    <property type="protein sequence ID" value="CAK0802922.1"/>
    <property type="molecule type" value="Genomic_DNA"/>
</dbReference>